<sequence length="52" mass="6110">MEPNYWDMFIKSGSIQDYLAYCAHKPLFQNCREDEADEPDDQGTDSQGTEYR</sequence>
<evidence type="ECO:0000256" key="1">
    <source>
        <dbReference type="SAM" id="MobiDB-lite"/>
    </source>
</evidence>
<evidence type="ECO:0000313" key="2">
    <source>
        <dbReference type="EMBL" id="HIU35617.1"/>
    </source>
</evidence>
<feature type="region of interest" description="Disordered" evidence="1">
    <location>
        <begin position="32"/>
        <end position="52"/>
    </location>
</feature>
<dbReference type="EMBL" id="DVMW01000024">
    <property type="protein sequence ID" value="HIU35617.1"/>
    <property type="molecule type" value="Genomic_DNA"/>
</dbReference>
<dbReference type="AlphaFoldDB" id="A0A9D1IGG3"/>
<comment type="caution">
    <text evidence="2">The sequence shown here is derived from an EMBL/GenBank/DDBJ whole genome shotgun (WGS) entry which is preliminary data.</text>
</comment>
<feature type="compositionally biased region" description="Acidic residues" evidence="1">
    <location>
        <begin position="34"/>
        <end position="43"/>
    </location>
</feature>
<protein>
    <recommendedName>
        <fullName evidence="4">YqzL family protein</fullName>
    </recommendedName>
</protein>
<evidence type="ECO:0000313" key="3">
    <source>
        <dbReference type="Proteomes" id="UP000824071"/>
    </source>
</evidence>
<proteinExistence type="predicted"/>
<organism evidence="2 3">
    <name type="scientific">Candidatus Fimenecus excrementigallinarum</name>
    <dbReference type="NCBI Taxonomy" id="2840816"/>
    <lineage>
        <taxon>Bacteria</taxon>
        <taxon>Bacillati</taxon>
        <taxon>Bacillota</taxon>
        <taxon>Clostridia</taxon>
        <taxon>Candidatus Fimenecus</taxon>
    </lineage>
</organism>
<accession>A0A9D1IGG3</accession>
<evidence type="ECO:0008006" key="4">
    <source>
        <dbReference type="Google" id="ProtNLM"/>
    </source>
</evidence>
<name>A0A9D1IGG3_9FIRM</name>
<gene>
    <name evidence="2" type="ORF">IAC53_03300</name>
</gene>
<dbReference type="Proteomes" id="UP000824071">
    <property type="component" value="Unassembled WGS sequence"/>
</dbReference>
<reference evidence="2" key="2">
    <citation type="journal article" date="2021" name="PeerJ">
        <title>Extensive microbial diversity within the chicken gut microbiome revealed by metagenomics and culture.</title>
        <authorList>
            <person name="Gilroy R."/>
            <person name="Ravi A."/>
            <person name="Getino M."/>
            <person name="Pursley I."/>
            <person name="Horton D.L."/>
            <person name="Alikhan N.F."/>
            <person name="Baker D."/>
            <person name="Gharbi K."/>
            <person name="Hall N."/>
            <person name="Watson M."/>
            <person name="Adriaenssens E.M."/>
            <person name="Foster-Nyarko E."/>
            <person name="Jarju S."/>
            <person name="Secka A."/>
            <person name="Antonio M."/>
            <person name="Oren A."/>
            <person name="Chaudhuri R.R."/>
            <person name="La Ragione R."/>
            <person name="Hildebrand F."/>
            <person name="Pallen M.J."/>
        </authorList>
    </citation>
    <scope>NUCLEOTIDE SEQUENCE</scope>
    <source>
        <strain evidence="2">ChiGjej1B1-19959</strain>
    </source>
</reference>
<reference evidence="2" key="1">
    <citation type="submission" date="2020-10" db="EMBL/GenBank/DDBJ databases">
        <authorList>
            <person name="Gilroy R."/>
        </authorList>
    </citation>
    <scope>NUCLEOTIDE SEQUENCE</scope>
    <source>
        <strain evidence="2">ChiGjej1B1-19959</strain>
    </source>
</reference>